<keyword evidence="7" id="KW-1185">Reference proteome</keyword>
<dbReference type="AlphaFoldDB" id="A0AA88DII8"/>
<dbReference type="PANTHER" id="PTHR11260">
    <property type="entry name" value="GLUTATHIONE S-TRANSFERASE, GST, SUPERFAMILY, GST DOMAIN CONTAINING"/>
    <property type="match status" value="1"/>
</dbReference>
<sequence>MAEEDRMTLYGSWASPYSKRVELALKLKGIPYDFVQENLANKSPSLLKYNPVYNKIPVLVHCGKPISESLVILEYIHETWKNCPRFLPDDPYRRAQLRFWAGFFDQQLFERTMFFITTTSGDTQEKAINEFFEKLEPLEEGLKGLFPEGCPYVDIKNVGLLDILMCGLCGPYRVEEEVVGLKVIDPQKFPIVFSWVKALSHVPEIMELTPPHDKLVAALKSFAA</sequence>
<organism evidence="6 7">
    <name type="scientific">Ficus carica</name>
    <name type="common">Common fig</name>
    <dbReference type="NCBI Taxonomy" id="3494"/>
    <lineage>
        <taxon>Eukaryota</taxon>
        <taxon>Viridiplantae</taxon>
        <taxon>Streptophyta</taxon>
        <taxon>Embryophyta</taxon>
        <taxon>Tracheophyta</taxon>
        <taxon>Spermatophyta</taxon>
        <taxon>Magnoliopsida</taxon>
        <taxon>eudicotyledons</taxon>
        <taxon>Gunneridae</taxon>
        <taxon>Pentapetalae</taxon>
        <taxon>rosids</taxon>
        <taxon>fabids</taxon>
        <taxon>Rosales</taxon>
        <taxon>Moraceae</taxon>
        <taxon>Ficeae</taxon>
        <taxon>Ficus</taxon>
    </lineage>
</organism>
<dbReference type="InterPro" id="IPR010987">
    <property type="entry name" value="Glutathione-S-Trfase_C-like"/>
</dbReference>
<dbReference type="InterPro" id="IPR004045">
    <property type="entry name" value="Glutathione_S-Trfase_N"/>
</dbReference>
<evidence type="ECO:0000259" key="5">
    <source>
        <dbReference type="PROSITE" id="PS50405"/>
    </source>
</evidence>
<evidence type="ECO:0000256" key="2">
    <source>
        <dbReference type="ARBA" id="ARBA00047960"/>
    </source>
</evidence>
<dbReference type="Gene3D" id="1.20.1050.10">
    <property type="match status" value="1"/>
</dbReference>
<dbReference type="SUPFAM" id="SSF52833">
    <property type="entry name" value="Thioredoxin-like"/>
    <property type="match status" value="1"/>
</dbReference>
<dbReference type="InterPro" id="IPR036282">
    <property type="entry name" value="Glutathione-S-Trfase_C_sf"/>
</dbReference>
<dbReference type="InterPro" id="IPR045074">
    <property type="entry name" value="GST_C_Tau"/>
</dbReference>
<dbReference type="Pfam" id="PF02798">
    <property type="entry name" value="GST_N"/>
    <property type="match status" value="1"/>
</dbReference>
<dbReference type="SUPFAM" id="SSF47616">
    <property type="entry name" value="GST C-terminal domain-like"/>
    <property type="match status" value="1"/>
</dbReference>
<comment type="caution">
    <text evidence="6">The sequence shown here is derived from an EMBL/GenBank/DDBJ whole genome shotgun (WGS) entry which is preliminary data.</text>
</comment>
<feature type="domain" description="GST N-terminal" evidence="4">
    <location>
        <begin position="5"/>
        <end position="84"/>
    </location>
</feature>
<comment type="catalytic activity">
    <reaction evidence="2 3">
        <text>RX + glutathione = an S-substituted glutathione + a halide anion + H(+)</text>
        <dbReference type="Rhea" id="RHEA:16437"/>
        <dbReference type="ChEBI" id="CHEBI:15378"/>
        <dbReference type="ChEBI" id="CHEBI:16042"/>
        <dbReference type="ChEBI" id="CHEBI:17792"/>
        <dbReference type="ChEBI" id="CHEBI:57925"/>
        <dbReference type="ChEBI" id="CHEBI:90779"/>
        <dbReference type="EC" id="2.5.1.18"/>
    </reaction>
</comment>
<dbReference type="PROSITE" id="PS50405">
    <property type="entry name" value="GST_CTER"/>
    <property type="match status" value="1"/>
</dbReference>
<comment type="subcellular location">
    <subcellularLocation>
        <location evidence="3">Cytoplasm</location>
        <location evidence="3">Cytosol</location>
    </subcellularLocation>
</comment>
<dbReference type="InterPro" id="IPR045073">
    <property type="entry name" value="Omega/Tau-like"/>
</dbReference>
<comment type="similarity">
    <text evidence="3">Belongs to the GST superfamily.</text>
</comment>
<reference evidence="6" key="1">
    <citation type="submission" date="2023-07" db="EMBL/GenBank/DDBJ databases">
        <title>draft genome sequence of fig (Ficus carica).</title>
        <authorList>
            <person name="Takahashi T."/>
            <person name="Nishimura K."/>
        </authorList>
    </citation>
    <scope>NUCLEOTIDE SEQUENCE</scope>
</reference>
<dbReference type="PANTHER" id="PTHR11260:SF711">
    <property type="entry name" value="GLUTATHIONE S-TRANSFERASE U9"/>
    <property type="match status" value="1"/>
</dbReference>
<dbReference type="FunFam" id="3.40.30.10:FF:000014">
    <property type="entry name" value="Tau class glutathione S-transferase"/>
    <property type="match status" value="1"/>
</dbReference>
<dbReference type="Gene3D" id="3.40.30.10">
    <property type="entry name" value="Glutaredoxin"/>
    <property type="match status" value="1"/>
</dbReference>
<dbReference type="PROSITE" id="PS50404">
    <property type="entry name" value="GST_NTER"/>
    <property type="match status" value="1"/>
</dbReference>
<dbReference type="EC" id="2.5.1.18" evidence="3"/>
<evidence type="ECO:0000259" key="4">
    <source>
        <dbReference type="PROSITE" id="PS50404"/>
    </source>
</evidence>
<dbReference type="Proteomes" id="UP001187192">
    <property type="component" value="Unassembled WGS sequence"/>
</dbReference>
<proteinExistence type="inferred from homology"/>
<dbReference type="EMBL" id="BTGU01000021">
    <property type="protein sequence ID" value="GMN45639.1"/>
    <property type="molecule type" value="Genomic_DNA"/>
</dbReference>
<name>A0AA88DII8_FICCA</name>
<dbReference type="GO" id="GO:0004364">
    <property type="term" value="F:glutathione transferase activity"/>
    <property type="evidence" value="ECO:0007669"/>
    <property type="project" value="UniProtKB-UniRule"/>
</dbReference>
<accession>A0AA88DII8</accession>
<dbReference type="CDD" id="cd03058">
    <property type="entry name" value="GST_N_Tau"/>
    <property type="match status" value="1"/>
</dbReference>
<evidence type="ECO:0000313" key="6">
    <source>
        <dbReference type="EMBL" id="GMN45639.1"/>
    </source>
</evidence>
<dbReference type="InterPro" id="IPR040079">
    <property type="entry name" value="Glutathione_S-Trfase"/>
</dbReference>
<feature type="domain" description="GST C-terminal" evidence="5">
    <location>
        <begin position="90"/>
        <end position="222"/>
    </location>
</feature>
<dbReference type="InterPro" id="IPR036249">
    <property type="entry name" value="Thioredoxin-like_sf"/>
</dbReference>
<keyword evidence="3" id="KW-0963">Cytoplasm</keyword>
<evidence type="ECO:0000256" key="1">
    <source>
        <dbReference type="ARBA" id="ARBA00022679"/>
    </source>
</evidence>
<evidence type="ECO:0000256" key="3">
    <source>
        <dbReference type="RuleBase" id="RU369102"/>
    </source>
</evidence>
<protein>
    <recommendedName>
        <fullName evidence="3">Glutathione S-transferase</fullName>
        <ecNumber evidence="3">2.5.1.18</ecNumber>
    </recommendedName>
</protein>
<dbReference type="GO" id="GO:0006749">
    <property type="term" value="P:glutathione metabolic process"/>
    <property type="evidence" value="ECO:0007669"/>
    <property type="project" value="InterPro"/>
</dbReference>
<dbReference type="CDD" id="cd03185">
    <property type="entry name" value="GST_C_Tau"/>
    <property type="match status" value="1"/>
</dbReference>
<dbReference type="GO" id="GO:0005829">
    <property type="term" value="C:cytosol"/>
    <property type="evidence" value="ECO:0007669"/>
    <property type="project" value="UniProtKB-SubCell"/>
</dbReference>
<dbReference type="SFLD" id="SFLDS00019">
    <property type="entry name" value="Glutathione_Transferase_(cytos"/>
    <property type="match status" value="1"/>
</dbReference>
<evidence type="ECO:0000313" key="7">
    <source>
        <dbReference type="Proteomes" id="UP001187192"/>
    </source>
</evidence>
<gene>
    <name evidence="6" type="ORF">TIFTF001_014836</name>
</gene>
<dbReference type="SFLD" id="SFLDG00358">
    <property type="entry name" value="Main_(cytGST)"/>
    <property type="match status" value="1"/>
</dbReference>
<comment type="function">
    <text evidence="3">Is involved in the conjugation of reduced glutathione to a wide number of exogenous and endogenous hydrophobic electrophiles.</text>
</comment>
<dbReference type="SFLD" id="SFLDG01152">
    <property type="entry name" value="Main.3:_Omega-_and_Tau-like"/>
    <property type="match status" value="1"/>
</dbReference>
<keyword evidence="1 3" id="KW-0808">Transferase</keyword>